<protein>
    <submittedName>
        <fullName evidence="1">Uncharacterized protein</fullName>
    </submittedName>
</protein>
<organism evidence="1 2">
    <name type="scientific">Hymenobacter mucosus</name>
    <dbReference type="NCBI Taxonomy" id="1411120"/>
    <lineage>
        <taxon>Bacteria</taxon>
        <taxon>Pseudomonadati</taxon>
        <taxon>Bacteroidota</taxon>
        <taxon>Cytophagia</taxon>
        <taxon>Cytophagales</taxon>
        <taxon>Hymenobacteraceae</taxon>
        <taxon>Hymenobacter</taxon>
    </lineage>
</organism>
<dbReference type="Proteomes" id="UP000198310">
    <property type="component" value="Unassembled WGS sequence"/>
</dbReference>
<reference evidence="2" key="1">
    <citation type="submission" date="2017-06" db="EMBL/GenBank/DDBJ databases">
        <authorList>
            <person name="Varghese N."/>
            <person name="Submissions S."/>
        </authorList>
    </citation>
    <scope>NUCLEOTIDE SEQUENCE [LARGE SCALE GENOMIC DNA]</scope>
    <source>
        <strain evidence="2">DSM 28041</strain>
    </source>
</reference>
<sequence>MTTIEKQKPPPVSCSQDSGGGFYATMRLYLLSNYKLCKIGAYGHAG</sequence>
<keyword evidence="2" id="KW-1185">Reference proteome</keyword>
<accession>A0A238VZ38</accession>
<evidence type="ECO:0000313" key="1">
    <source>
        <dbReference type="EMBL" id="SNR39364.1"/>
    </source>
</evidence>
<proteinExistence type="predicted"/>
<dbReference type="AlphaFoldDB" id="A0A238VZ38"/>
<dbReference type="EMBL" id="FZNS01000002">
    <property type="protein sequence ID" value="SNR39364.1"/>
    <property type="molecule type" value="Genomic_DNA"/>
</dbReference>
<evidence type="ECO:0000313" key="2">
    <source>
        <dbReference type="Proteomes" id="UP000198310"/>
    </source>
</evidence>
<name>A0A238VZ38_9BACT</name>
<gene>
    <name evidence="1" type="ORF">SAMN06269173_10250</name>
</gene>